<keyword evidence="1" id="KW-0732">Signal</keyword>
<comment type="caution">
    <text evidence="2">The sequence shown here is derived from an EMBL/GenBank/DDBJ whole genome shotgun (WGS) entry which is preliminary data.</text>
</comment>
<evidence type="ECO:0000313" key="3">
    <source>
        <dbReference type="EMBL" id="CAF1361416.1"/>
    </source>
</evidence>
<dbReference type="Proteomes" id="UP000663852">
    <property type="component" value="Unassembled WGS sequence"/>
</dbReference>
<evidence type="ECO:0000313" key="2">
    <source>
        <dbReference type="EMBL" id="CAF0806913.1"/>
    </source>
</evidence>
<dbReference type="OrthoDB" id="10255210at2759"/>
<protein>
    <submittedName>
        <fullName evidence="2">Uncharacterized protein</fullName>
    </submittedName>
</protein>
<dbReference type="AlphaFoldDB" id="A0A813T5L0"/>
<evidence type="ECO:0000313" key="4">
    <source>
        <dbReference type="Proteomes" id="UP000663828"/>
    </source>
</evidence>
<reference evidence="2" key="1">
    <citation type="submission" date="2021-02" db="EMBL/GenBank/DDBJ databases">
        <authorList>
            <person name="Nowell W R."/>
        </authorList>
    </citation>
    <scope>NUCLEOTIDE SEQUENCE</scope>
</reference>
<evidence type="ECO:0000313" key="5">
    <source>
        <dbReference type="Proteomes" id="UP000663852"/>
    </source>
</evidence>
<proteinExistence type="predicted"/>
<accession>A0A813T5L0</accession>
<dbReference type="Proteomes" id="UP000663828">
    <property type="component" value="Unassembled WGS sequence"/>
</dbReference>
<keyword evidence="4" id="KW-1185">Reference proteome</keyword>
<feature type="signal peptide" evidence="1">
    <location>
        <begin position="1"/>
        <end position="20"/>
    </location>
</feature>
<evidence type="ECO:0000256" key="1">
    <source>
        <dbReference type="SAM" id="SignalP"/>
    </source>
</evidence>
<sequence length="92" mass="10078">MKKAVLSLVLISIFINSIVSSPTSNADASCAPYTCIVDTSFCFCGVTQTPEDRCCKATCTPCPPDFNVKPWLTIDWSSFTLPPIQFPLLRRG</sequence>
<gene>
    <name evidence="2" type="ORF">EDS130_LOCUS5143</name>
    <name evidence="3" type="ORF">XAT740_LOCUS32035</name>
</gene>
<organism evidence="2 5">
    <name type="scientific">Adineta ricciae</name>
    <name type="common">Rotifer</name>
    <dbReference type="NCBI Taxonomy" id="249248"/>
    <lineage>
        <taxon>Eukaryota</taxon>
        <taxon>Metazoa</taxon>
        <taxon>Spiralia</taxon>
        <taxon>Gnathifera</taxon>
        <taxon>Rotifera</taxon>
        <taxon>Eurotatoria</taxon>
        <taxon>Bdelloidea</taxon>
        <taxon>Adinetida</taxon>
        <taxon>Adinetidae</taxon>
        <taxon>Adineta</taxon>
    </lineage>
</organism>
<feature type="chain" id="PRO_5035597905" evidence="1">
    <location>
        <begin position="21"/>
        <end position="92"/>
    </location>
</feature>
<dbReference type="EMBL" id="CAJNOJ010000014">
    <property type="protein sequence ID" value="CAF0806913.1"/>
    <property type="molecule type" value="Genomic_DNA"/>
</dbReference>
<name>A0A813T5L0_ADIRI</name>
<dbReference type="EMBL" id="CAJNOR010002957">
    <property type="protein sequence ID" value="CAF1361416.1"/>
    <property type="molecule type" value="Genomic_DNA"/>
</dbReference>